<keyword evidence="5" id="KW-1185">Reference proteome</keyword>
<dbReference type="InterPro" id="IPR011006">
    <property type="entry name" value="CheY-like_superfamily"/>
</dbReference>
<dbReference type="PANTHER" id="PTHR44591:SF21">
    <property type="entry name" value="TWO-COMPONENT RESPONSE REGULATOR"/>
    <property type="match status" value="1"/>
</dbReference>
<proteinExistence type="predicted"/>
<sequence length="131" mass="14774">MGKILIVDDDKAFSCFLKDHIKKYYPLLQVQICTDPVRALPLIRKGEVDLLLVDYEMPVLDGEKVIKYAREVGIETSRIIILSSRDADYLHQHFPLGTCLAVMNKHETAQKAVLDMVFKSLQRKAADATAG</sequence>
<name>A0ABM8EKI2_9BACT</name>
<dbReference type="RefSeq" id="WP_282003528.1">
    <property type="nucleotide sequence ID" value="NZ_AP027151.1"/>
</dbReference>
<evidence type="ECO:0000256" key="1">
    <source>
        <dbReference type="ARBA" id="ARBA00022553"/>
    </source>
</evidence>
<dbReference type="SMART" id="SM00448">
    <property type="entry name" value="REC"/>
    <property type="match status" value="1"/>
</dbReference>
<dbReference type="Pfam" id="PF00072">
    <property type="entry name" value="Response_reg"/>
    <property type="match status" value="1"/>
</dbReference>
<evidence type="ECO:0000256" key="2">
    <source>
        <dbReference type="PROSITE-ProRule" id="PRU00169"/>
    </source>
</evidence>
<dbReference type="InterPro" id="IPR050595">
    <property type="entry name" value="Bact_response_regulator"/>
</dbReference>
<dbReference type="SUPFAM" id="SSF52172">
    <property type="entry name" value="CheY-like"/>
    <property type="match status" value="1"/>
</dbReference>
<dbReference type="EMBL" id="AP027151">
    <property type="protein sequence ID" value="BDV42837.1"/>
    <property type="molecule type" value="Genomic_DNA"/>
</dbReference>
<dbReference type="Gene3D" id="3.40.50.2300">
    <property type="match status" value="1"/>
</dbReference>
<dbReference type="InterPro" id="IPR001789">
    <property type="entry name" value="Sig_transdc_resp-reg_receiver"/>
</dbReference>
<feature type="domain" description="Response regulatory" evidence="3">
    <location>
        <begin position="3"/>
        <end position="120"/>
    </location>
</feature>
<dbReference type="PANTHER" id="PTHR44591">
    <property type="entry name" value="STRESS RESPONSE REGULATOR PROTEIN 1"/>
    <property type="match status" value="1"/>
</dbReference>
<gene>
    <name evidence="4" type="ORF">GURASL_17600</name>
</gene>
<keyword evidence="1 2" id="KW-0597">Phosphoprotein</keyword>
<dbReference type="PROSITE" id="PS50110">
    <property type="entry name" value="RESPONSE_REGULATORY"/>
    <property type="match status" value="1"/>
</dbReference>
<reference evidence="4 5" key="1">
    <citation type="submission" date="2022-12" db="EMBL/GenBank/DDBJ databases">
        <title>Polyphasic characterization of Geotalea uranireducens NIT-SL11 newly isolated from a complex of sewage sludge and microbially reduced graphene oxide.</title>
        <authorList>
            <person name="Xie L."/>
            <person name="Yoshida N."/>
            <person name="Meng L."/>
        </authorList>
    </citation>
    <scope>NUCLEOTIDE SEQUENCE [LARGE SCALE GENOMIC DNA]</scope>
    <source>
        <strain evidence="4 5">NIT-SL11</strain>
    </source>
</reference>
<dbReference type="Proteomes" id="UP001317705">
    <property type="component" value="Chromosome"/>
</dbReference>
<evidence type="ECO:0000313" key="4">
    <source>
        <dbReference type="EMBL" id="BDV42837.1"/>
    </source>
</evidence>
<evidence type="ECO:0000313" key="5">
    <source>
        <dbReference type="Proteomes" id="UP001317705"/>
    </source>
</evidence>
<protein>
    <submittedName>
        <fullName evidence="4">Response regulator</fullName>
    </submittedName>
</protein>
<feature type="modified residue" description="4-aspartylphosphate" evidence="2">
    <location>
        <position position="54"/>
    </location>
</feature>
<evidence type="ECO:0000259" key="3">
    <source>
        <dbReference type="PROSITE" id="PS50110"/>
    </source>
</evidence>
<organism evidence="4 5">
    <name type="scientific">Geotalea uraniireducens</name>
    <dbReference type="NCBI Taxonomy" id="351604"/>
    <lineage>
        <taxon>Bacteria</taxon>
        <taxon>Pseudomonadati</taxon>
        <taxon>Thermodesulfobacteriota</taxon>
        <taxon>Desulfuromonadia</taxon>
        <taxon>Geobacterales</taxon>
        <taxon>Geobacteraceae</taxon>
        <taxon>Geotalea</taxon>
    </lineage>
</organism>
<accession>A0ABM8EKI2</accession>